<evidence type="ECO:0000313" key="2">
    <source>
        <dbReference type="EMBL" id="SMX30188.1"/>
    </source>
</evidence>
<evidence type="ECO:0000256" key="1">
    <source>
        <dbReference type="SAM" id="SignalP"/>
    </source>
</evidence>
<dbReference type="AlphaFoldDB" id="A0A238JHN8"/>
<protein>
    <submittedName>
        <fullName evidence="2">Uncharacterized protein</fullName>
    </submittedName>
</protein>
<dbReference type="EMBL" id="FXXP01000003">
    <property type="protein sequence ID" value="SMX30188.1"/>
    <property type="molecule type" value="Genomic_DNA"/>
</dbReference>
<reference evidence="3" key="1">
    <citation type="submission" date="2017-05" db="EMBL/GenBank/DDBJ databases">
        <authorList>
            <person name="Rodrigo-Torres L."/>
            <person name="Arahal R. D."/>
            <person name="Lucena T."/>
        </authorList>
    </citation>
    <scope>NUCLEOTIDE SEQUENCE [LARGE SCALE GENOMIC DNA]</scope>
    <source>
        <strain evidence="3">CECT 8649</strain>
    </source>
</reference>
<keyword evidence="3" id="KW-1185">Reference proteome</keyword>
<dbReference type="RefSeq" id="WP_099249020.1">
    <property type="nucleotide sequence ID" value="NZ_FXXP01000003.1"/>
</dbReference>
<dbReference type="OrthoDB" id="7874128at2"/>
<gene>
    <name evidence="2" type="ORF">TRP8649_04330</name>
</gene>
<proteinExistence type="predicted"/>
<feature type="signal peptide" evidence="1">
    <location>
        <begin position="1"/>
        <end position="19"/>
    </location>
</feature>
<name>A0A238JHN8_9RHOB</name>
<evidence type="ECO:0000313" key="3">
    <source>
        <dbReference type="Proteomes" id="UP000225972"/>
    </source>
</evidence>
<dbReference type="Proteomes" id="UP000225972">
    <property type="component" value="Unassembled WGS sequence"/>
</dbReference>
<accession>A0A238JHN8</accession>
<feature type="chain" id="PRO_5013257807" evidence="1">
    <location>
        <begin position="20"/>
        <end position="87"/>
    </location>
</feature>
<organism evidence="2 3">
    <name type="scientific">Pelagimonas phthalicica</name>
    <dbReference type="NCBI Taxonomy" id="1037362"/>
    <lineage>
        <taxon>Bacteria</taxon>
        <taxon>Pseudomonadati</taxon>
        <taxon>Pseudomonadota</taxon>
        <taxon>Alphaproteobacteria</taxon>
        <taxon>Rhodobacterales</taxon>
        <taxon>Roseobacteraceae</taxon>
        <taxon>Pelagimonas</taxon>
    </lineage>
</organism>
<sequence length="87" mass="9262">MKRFVCTTALVIVASTAFASGPDTLKMKFKVEDGIHKMLGVFGSDWAPGQVQSEAAKNCAEIGKPFGGLQVLGRNAQGLTVFEARCK</sequence>
<keyword evidence="1" id="KW-0732">Signal</keyword>